<feature type="transmembrane region" description="Helical" evidence="1">
    <location>
        <begin position="38"/>
        <end position="59"/>
    </location>
</feature>
<keyword evidence="3" id="KW-1185">Reference proteome</keyword>
<proteinExistence type="predicted"/>
<gene>
    <name evidence="2" type="ORF">PSON_ATCC_30995.1.T0900214</name>
</gene>
<reference evidence="2" key="1">
    <citation type="submission" date="2021-01" db="EMBL/GenBank/DDBJ databases">
        <authorList>
            <consortium name="Genoscope - CEA"/>
            <person name="William W."/>
        </authorList>
    </citation>
    <scope>NUCLEOTIDE SEQUENCE</scope>
</reference>
<keyword evidence="1" id="KW-0472">Membrane</keyword>
<sequence>MGLGLSIIAVIIPAQLFKFDLYNDVIFILNAFNCEENIIFIIALITTVTTQSYFLFMLFSQLAKKLIQSEIQTKILSTKIITEYIRGVFRSECCYFNIT</sequence>
<protein>
    <submittedName>
        <fullName evidence="2">Uncharacterized protein</fullName>
    </submittedName>
</protein>
<keyword evidence="1" id="KW-1133">Transmembrane helix</keyword>
<name>A0A8S1PYJ3_9CILI</name>
<dbReference type="EMBL" id="CAJJDN010000090">
    <property type="protein sequence ID" value="CAD8108270.1"/>
    <property type="molecule type" value="Genomic_DNA"/>
</dbReference>
<comment type="caution">
    <text evidence="2">The sequence shown here is derived from an EMBL/GenBank/DDBJ whole genome shotgun (WGS) entry which is preliminary data.</text>
</comment>
<accession>A0A8S1PYJ3</accession>
<organism evidence="2 3">
    <name type="scientific">Paramecium sonneborni</name>
    <dbReference type="NCBI Taxonomy" id="65129"/>
    <lineage>
        <taxon>Eukaryota</taxon>
        <taxon>Sar</taxon>
        <taxon>Alveolata</taxon>
        <taxon>Ciliophora</taxon>
        <taxon>Intramacronucleata</taxon>
        <taxon>Oligohymenophorea</taxon>
        <taxon>Peniculida</taxon>
        <taxon>Parameciidae</taxon>
        <taxon>Paramecium</taxon>
    </lineage>
</organism>
<dbReference type="AlphaFoldDB" id="A0A8S1PYJ3"/>
<evidence type="ECO:0000313" key="3">
    <source>
        <dbReference type="Proteomes" id="UP000692954"/>
    </source>
</evidence>
<evidence type="ECO:0000256" key="1">
    <source>
        <dbReference type="SAM" id="Phobius"/>
    </source>
</evidence>
<evidence type="ECO:0000313" key="2">
    <source>
        <dbReference type="EMBL" id="CAD8108270.1"/>
    </source>
</evidence>
<keyword evidence="1" id="KW-0812">Transmembrane</keyword>
<dbReference type="Proteomes" id="UP000692954">
    <property type="component" value="Unassembled WGS sequence"/>
</dbReference>